<reference evidence="1" key="2">
    <citation type="submission" date="2023-06" db="EMBL/GenBank/DDBJ databases">
        <authorList>
            <consortium name="Lawrence Berkeley National Laboratory"/>
            <person name="Haridas S."/>
            <person name="Hensen N."/>
            <person name="Bonometti L."/>
            <person name="Westerberg I."/>
            <person name="Brannstrom I.O."/>
            <person name="Guillou S."/>
            <person name="Cros-Aarteil S."/>
            <person name="Calhoun S."/>
            <person name="Kuo A."/>
            <person name="Mondo S."/>
            <person name="Pangilinan J."/>
            <person name="Riley R."/>
            <person name="Labutti K."/>
            <person name="Andreopoulos B."/>
            <person name="Lipzen A."/>
            <person name="Chen C."/>
            <person name="Yanf M."/>
            <person name="Daum C."/>
            <person name="Ng V."/>
            <person name="Clum A."/>
            <person name="Steindorff A."/>
            <person name="Ohm R."/>
            <person name="Martin F."/>
            <person name="Silar P."/>
            <person name="Natvig D."/>
            <person name="Lalanne C."/>
            <person name="Gautier V."/>
            <person name="Ament-Velasquez S.L."/>
            <person name="Kruys A."/>
            <person name="Hutchinson M.I."/>
            <person name="Powell A.J."/>
            <person name="Barry K."/>
            <person name="Miller A.N."/>
            <person name="Grigoriev I.V."/>
            <person name="Debuchy R."/>
            <person name="Gladieux P."/>
            <person name="Thoren M.H."/>
            <person name="Johannesson H."/>
        </authorList>
    </citation>
    <scope>NUCLEOTIDE SEQUENCE</scope>
    <source>
        <strain evidence="1">CBS 168.71</strain>
    </source>
</reference>
<organism evidence="1 2">
    <name type="scientific">Chaetomium fimeti</name>
    <dbReference type="NCBI Taxonomy" id="1854472"/>
    <lineage>
        <taxon>Eukaryota</taxon>
        <taxon>Fungi</taxon>
        <taxon>Dikarya</taxon>
        <taxon>Ascomycota</taxon>
        <taxon>Pezizomycotina</taxon>
        <taxon>Sordariomycetes</taxon>
        <taxon>Sordariomycetidae</taxon>
        <taxon>Sordariales</taxon>
        <taxon>Chaetomiaceae</taxon>
        <taxon>Chaetomium</taxon>
    </lineage>
</organism>
<dbReference type="Proteomes" id="UP001278766">
    <property type="component" value="Unassembled WGS sequence"/>
</dbReference>
<comment type="caution">
    <text evidence="1">The sequence shown here is derived from an EMBL/GenBank/DDBJ whole genome shotgun (WGS) entry which is preliminary data.</text>
</comment>
<sequence>MPKGAKYRRTFFFLLLRWRPLDGPSGGVLREGKLAGNLGRGWRRRAATANGLSAKVLWYLSWLVLENINSHSLGGRRSRRARPSVVDKGAGAVVVLGAPSTCAQCALQNGPGSQIRGAPLPGPGGEQGLVLDQRMPSVGVELGDRRTTGAKARFKLNLEGKHETCLVPGRSSGNRVVLFNPLTPIHAGPCLGRREDIEPRTAPRANGHCMISCPRRIGRYYPDTHVARSLNSTYAAASRDGLRQWGDGLEVEGRLARPCPVNLEDGV</sequence>
<protein>
    <submittedName>
        <fullName evidence="1">Uncharacterized protein</fullName>
    </submittedName>
</protein>
<name>A0AAE0H9Z7_9PEZI</name>
<keyword evidence="2" id="KW-1185">Reference proteome</keyword>
<gene>
    <name evidence="1" type="ORF">B0H64DRAFT_235010</name>
</gene>
<accession>A0AAE0H9Z7</accession>
<dbReference type="AlphaFoldDB" id="A0AAE0H9Z7"/>
<evidence type="ECO:0000313" key="1">
    <source>
        <dbReference type="EMBL" id="KAK3292690.1"/>
    </source>
</evidence>
<evidence type="ECO:0000313" key="2">
    <source>
        <dbReference type="Proteomes" id="UP001278766"/>
    </source>
</evidence>
<dbReference type="EMBL" id="JAUEPN010000007">
    <property type="protein sequence ID" value="KAK3292690.1"/>
    <property type="molecule type" value="Genomic_DNA"/>
</dbReference>
<dbReference type="RefSeq" id="XP_062656204.1">
    <property type="nucleotide sequence ID" value="XM_062799777.1"/>
</dbReference>
<reference evidence="1" key="1">
    <citation type="journal article" date="2023" name="Mol. Phylogenet. Evol.">
        <title>Genome-scale phylogeny and comparative genomics of the fungal order Sordariales.</title>
        <authorList>
            <person name="Hensen N."/>
            <person name="Bonometti L."/>
            <person name="Westerberg I."/>
            <person name="Brannstrom I.O."/>
            <person name="Guillou S."/>
            <person name="Cros-Aarteil S."/>
            <person name="Calhoun S."/>
            <person name="Haridas S."/>
            <person name="Kuo A."/>
            <person name="Mondo S."/>
            <person name="Pangilinan J."/>
            <person name="Riley R."/>
            <person name="LaButti K."/>
            <person name="Andreopoulos B."/>
            <person name="Lipzen A."/>
            <person name="Chen C."/>
            <person name="Yan M."/>
            <person name="Daum C."/>
            <person name="Ng V."/>
            <person name="Clum A."/>
            <person name="Steindorff A."/>
            <person name="Ohm R.A."/>
            <person name="Martin F."/>
            <person name="Silar P."/>
            <person name="Natvig D.O."/>
            <person name="Lalanne C."/>
            <person name="Gautier V."/>
            <person name="Ament-Velasquez S.L."/>
            <person name="Kruys A."/>
            <person name="Hutchinson M.I."/>
            <person name="Powell A.J."/>
            <person name="Barry K."/>
            <person name="Miller A.N."/>
            <person name="Grigoriev I.V."/>
            <person name="Debuchy R."/>
            <person name="Gladieux P."/>
            <person name="Hiltunen Thoren M."/>
            <person name="Johannesson H."/>
        </authorList>
    </citation>
    <scope>NUCLEOTIDE SEQUENCE</scope>
    <source>
        <strain evidence="1">CBS 168.71</strain>
    </source>
</reference>
<dbReference type="GeneID" id="87836725"/>
<proteinExistence type="predicted"/>